<protein>
    <submittedName>
        <fullName evidence="2">Uncharacterized protein</fullName>
    </submittedName>
</protein>
<reference evidence="2" key="1">
    <citation type="submission" date="2015-06" db="UniProtKB">
        <authorList>
            <consortium name="EnsemblPlants"/>
        </authorList>
    </citation>
    <scope>IDENTIFICATION</scope>
</reference>
<dbReference type="AlphaFoldDB" id="I1R673"/>
<dbReference type="Gramene" id="ORGLA12G0102900.1">
    <property type="protein sequence ID" value="ORGLA12G0102900.1"/>
    <property type="gene ID" value="ORGLA12G0102900"/>
</dbReference>
<proteinExistence type="predicted"/>
<evidence type="ECO:0000256" key="1">
    <source>
        <dbReference type="SAM" id="MobiDB-lite"/>
    </source>
</evidence>
<accession>I1R673</accession>
<feature type="compositionally biased region" description="Basic and acidic residues" evidence="1">
    <location>
        <begin position="1"/>
        <end position="12"/>
    </location>
</feature>
<feature type="region of interest" description="Disordered" evidence="1">
    <location>
        <begin position="1"/>
        <end position="103"/>
    </location>
</feature>
<dbReference type="HOGENOM" id="CLU_2270672_0_0_1"/>
<dbReference type="Proteomes" id="UP000007306">
    <property type="component" value="Chromosome 12"/>
</dbReference>
<dbReference type="EnsemblPlants" id="ORGLA12G0102900.1">
    <property type="protein sequence ID" value="ORGLA12G0102900.1"/>
    <property type="gene ID" value="ORGLA12G0102900"/>
</dbReference>
<sequence>WIQRWAVKDRGGHGGGGGSGDREKGGGGSVGGRGARGDGDGGWDGSGGGKGSRRCIHGREGHGPEGRKRGEGRELQEATVTMEWTDPVAGDEGEGLSRWRRWI</sequence>
<evidence type="ECO:0000313" key="2">
    <source>
        <dbReference type="EnsemblPlants" id="ORGLA12G0102900.1"/>
    </source>
</evidence>
<feature type="compositionally biased region" description="Gly residues" evidence="1">
    <location>
        <begin position="26"/>
        <end position="50"/>
    </location>
</feature>
<keyword evidence="3" id="KW-1185">Reference proteome</keyword>
<name>I1R673_ORYGL</name>
<evidence type="ECO:0000313" key="3">
    <source>
        <dbReference type="Proteomes" id="UP000007306"/>
    </source>
</evidence>
<reference evidence="2 3" key="2">
    <citation type="submission" date="2018-04" db="EMBL/GenBank/DDBJ databases">
        <title>OglaRS2 (Oryza glaberrima Reference Sequence Version 2).</title>
        <authorList>
            <person name="Zhang J."/>
            <person name="Kudrna D."/>
            <person name="Lee S."/>
            <person name="Talag J."/>
            <person name="Rajasekar S."/>
            <person name="Wing R.A."/>
        </authorList>
    </citation>
    <scope>NUCLEOTIDE SEQUENCE [LARGE SCALE GENOMIC DNA]</scope>
    <source>
        <strain evidence="2 3">cv. IRGC 96717</strain>
    </source>
</reference>
<organism evidence="2 3">
    <name type="scientific">Oryza glaberrima</name>
    <name type="common">African rice</name>
    <dbReference type="NCBI Taxonomy" id="4538"/>
    <lineage>
        <taxon>Eukaryota</taxon>
        <taxon>Viridiplantae</taxon>
        <taxon>Streptophyta</taxon>
        <taxon>Embryophyta</taxon>
        <taxon>Tracheophyta</taxon>
        <taxon>Spermatophyta</taxon>
        <taxon>Magnoliopsida</taxon>
        <taxon>Liliopsida</taxon>
        <taxon>Poales</taxon>
        <taxon>Poaceae</taxon>
        <taxon>BOP clade</taxon>
        <taxon>Oryzoideae</taxon>
        <taxon>Oryzeae</taxon>
        <taxon>Oryzinae</taxon>
        <taxon>Oryza</taxon>
    </lineage>
</organism>
<feature type="compositionally biased region" description="Basic and acidic residues" evidence="1">
    <location>
        <begin position="57"/>
        <end position="76"/>
    </location>
</feature>